<organism evidence="1 2">
    <name type="scientific">Portunus trituberculatus</name>
    <name type="common">Swimming crab</name>
    <name type="synonym">Neptunus trituberculatus</name>
    <dbReference type="NCBI Taxonomy" id="210409"/>
    <lineage>
        <taxon>Eukaryota</taxon>
        <taxon>Metazoa</taxon>
        <taxon>Ecdysozoa</taxon>
        <taxon>Arthropoda</taxon>
        <taxon>Crustacea</taxon>
        <taxon>Multicrustacea</taxon>
        <taxon>Malacostraca</taxon>
        <taxon>Eumalacostraca</taxon>
        <taxon>Eucarida</taxon>
        <taxon>Decapoda</taxon>
        <taxon>Pleocyemata</taxon>
        <taxon>Brachyura</taxon>
        <taxon>Eubrachyura</taxon>
        <taxon>Portunoidea</taxon>
        <taxon>Portunidae</taxon>
        <taxon>Portuninae</taxon>
        <taxon>Portunus</taxon>
    </lineage>
</organism>
<dbReference type="Proteomes" id="UP000324222">
    <property type="component" value="Unassembled WGS sequence"/>
</dbReference>
<accession>A0A5B7ITZ2</accession>
<comment type="caution">
    <text evidence="1">The sequence shown here is derived from an EMBL/GenBank/DDBJ whole genome shotgun (WGS) entry which is preliminary data.</text>
</comment>
<dbReference type="AlphaFoldDB" id="A0A5B7ITZ2"/>
<dbReference type="EMBL" id="VSRR010069786">
    <property type="protein sequence ID" value="MPC85853.1"/>
    <property type="molecule type" value="Genomic_DNA"/>
</dbReference>
<keyword evidence="2" id="KW-1185">Reference proteome</keyword>
<gene>
    <name evidence="1" type="ORF">E2C01_080651</name>
</gene>
<name>A0A5B7ITZ2_PORTR</name>
<evidence type="ECO:0000313" key="2">
    <source>
        <dbReference type="Proteomes" id="UP000324222"/>
    </source>
</evidence>
<evidence type="ECO:0000313" key="1">
    <source>
        <dbReference type="EMBL" id="MPC85853.1"/>
    </source>
</evidence>
<sequence>MRRTSHKSLLMLRVQVAPTKSTFSSWLTP</sequence>
<reference evidence="1 2" key="1">
    <citation type="submission" date="2019-05" db="EMBL/GenBank/DDBJ databases">
        <title>Another draft genome of Portunus trituberculatus and its Hox gene families provides insights of decapod evolution.</title>
        <authorList>
            <person name="Jeong J.-H."/>
            <person name="Song I."/>
            <person name="Kim S."/>
            <person name="Choi T."/>
            <person name="Kim D."/>
            <person name="Ryu S."/>
            <person name="Kim W."/>
        </authorList>
    </citation>
    <scope>NUCLEOTIDE SEQUENCE [LARGE SCALE GENOMIC DNA]</scope>
    <source>
        <tissue evidence="1">Muscle</tissue>
    </source>
</reference>
<protein>
    <submittedName>
        <fullName evidence="1">Uncharacterized protein</fullName>
    </submittedName>
</protein>
<proteinExistence type="predicted"/>